<dbReference type="Proteomes" id="UP000615446">
    <property type="component" value="Unassembled WGS sequence"/>
</dbReference>
<evidence type="ECO:0000313" key="4">
    <source>
        <dbReference type="Proteomes" id="UP000247702"/>
    </source>
</evidence>
<keyword evidence="1" id="KW-0812">Transmembrane</keyword>
<dbReference type="OrthoDB" id="2396651at2759"/>
<accession>A0A2Z6S5Y1</accession>
<dbReference type="STRING" id="94130.A0A2Z6S5Y1"/>
<proteinExistence type="predicted"/>
<feature type="transmembrane region" description="Helical" evidence="1">
    <location>
        <begin position="69"/>
        <end position="89"/>
    </location>
</feature>
<keyword evidence="4" id="KW-1185">Reference proteome</keyword>
<protein>
    <submittedName>
        <fullName evidence="2">Uncharacterized protein</fullName>
    </submittedName>
</protein>
<evidence type="ECO:0000256" key="1">
    <source>
        <dbReference type="SAM" id="Phobius"/>
    </source>
</evidence>
<sequence>MESQNDFSLSHNDKKNDYDVPKPIVDTYLRSPIFQGIILGWIASISIIILFIFAGTLSQMINLNVIWDLRIGLFLSIVTIITRIMSIVVGFMLPAILAGILSFIQIPILKVSGVTIIKLLDASMTRSLWSTLTACFNSGRTYKLTIIVVSVLMWQYITSAVDLYVHISAIENLQRLPGQVISSARAINIATNCSETFPPFDTCGQWEAATNSGILDPARALETYKNTSKTLQVWLADGGVYLLQSSPPVQAYSYSGSGIFLQPSCEPISKICNLEAAYGAATTYTCPKSLWSVSGNTQFNSGLNNADVNITSLTNDLARNIFISSNPIHAIVSARYPRGGLKNYDDEFINEVHGDLSILLHCQIFAFPIEYVITLGSINATAFGNLTNPQLVALTGASTRMNQQAATDVADLVYSGNSTLFANGFAQQWAIATIASYTGAVQENEENGKEYNYVLELIKNQTVVPLSAVSLYAIIIILPPLIYSCICLYSLKNWSNDIRINWILAEFICIPQRLLYQTLIGEHYVDDACLKNLTIQEKNLKKVEFDIKVVDDHIVPQKLKNEIQL</sequence>
<evidence type="ECO:0000313" key="2">
    <source>
        <dbReference type="EMBL" id="GBC10784.1"/>
    </source>
</evidence>
<organism evidence="2 4">
    <name type="scientific">Rhizophagus clarus</name>
    <dbReference type="NCBI Taxonomy" id="94130"/>
    <lineage>
        <taxon>Eukaryota</taxon>
        <taxon>Fungi</taxon>
        <taxon>Fungi incertae sedis</taxon>
        <taxon>Mucoromycota</taxon>
        <taxon>Glomeromycotina</taxon>
        <taxon>Glomeromycetes</taxon>
        <taxon>Glomerales</taxon>
        <taxon>Glomeraceae</taxon>
        <taxon>Rhizophagus</taxon>
    </lineage>
</organism>
<reference evidence="2 4" key="1">
    <citation type="submission" date="2017-11" db="EMBL/GenBank/DDBJ databases">
        <title>The genome of Rhizophagus clarus HR1 reveals common genetic basis of auxotrophy among arbuscular mycorrhizal fungi.</title>
        <authorList>
            <person name="Kobayashi Y."/>
        </authorList>
    </citation>
    <scope>NUCLEOTIDE SEQUENCE [LARGE SCALE GENOMIC DNA]</scope>
    <source>
        <strain evidence="2 4">HR1</strain>
    </source>
</reference>
<dbReference type="EMBL" id="BEXD01004414">
    <property type="protein sequence ID" value="GBC10784.1"/>
    <property type="molecule type" value="Genomic_DNA"/>
</dbReference>
<keyword evidence="1" id="KW-0472">Membrane</keyword>
<gene>
    <name evidence="3" type="ORF">RCL2_000607200</name>
    <name evidence="2" type="ORF">RclHR1_00990017</name>
</gene>
<comment type="caution">
    <text evidence="2">The sequence shown here is derived from an EMBL/GenBank/DDBJ whole genome shotgun (WGS) entry which is preliminary data.</text>
</comment>
<dbReference type="Proteomes" id="UP000247702">
    <property type="component" value="Unassembled WGS sequence"/>
</dbReference>
<reference evidence="3" key="2">
    <citation type="submission" date="2019-10" db="EMBL/GenBank/DDBJ databases">
        <title>Conservation and host-specific expression of non-tandemly repeated heterogenous ribosome RNA gene in arbuscular mycorrhizal fungi.</title>
        <authorList>
            <person name="Maeda T."/>
            <person name="Kobayashi Y."/>
            <person name="Nakagawa T."/>
            <person name="Ezawa T."/>
            <person name="Yamaguchi K."/>
            <person name="Bino T."/>
            <person name="Nishimoto Y."/>
            <person name="Shigenobu S."/>
            <person name="Kawaguchi M."/>
        </authorList>
    </citation>
    <scope>NUCLEOTIDE SEQUENCE</scope>
    <source>
        <strain evidence="3">HR1</strain>
    </source>
</reference>
<keyword evidence="1" id="KW-1133">Transmembrane helix</keyword>
<name>A0A2Z6S5Y1_9GLOM</name>
<feature type="transmembrane region" description="Helical" evidence="1">
    <location>
        <begin position="469"/>
        <end position="491"/>
    </location>
</feature>
<evidence type="ECO:0000313" key="3">
    <source>
        <dbReference type="EMBL" id="GES78761.1"/>
    </source>
</evidence>
<dbReference type="EMBL" id="BLAL01000040">
    <property type="protein sequence ID" value="GES78761.1"/>
    <property type="molecule type" value="Genomic_DNA"/>
</dbReference>
<dbReference type="AlphaFoldDB" id="A0A2Z6S5Y1"/>
<feature type="transmembrane region" description="Helical" evidence="1">
    <location>
        <begin position="33"/>
        <end position="57"/>
    </location>
</feature>